<evidence type="ECO:0000313" key="3">
    <source>
        <dbReference type="Proteomes" id="UP000030764"/>
    </source>
</evidence>
<proteinExistence type="predicted"/>
<dbReference type="AlphaFoldDB" id="A0A085N5P7"/>
<organism evidence="2">
    <name type="scientific">Trichuris suis</name>
    <name type="common">pig whipworm</name>
    <dbReference type="NCBI Taxonomy" id="68888"/>
    <lineage>
        <taxon>Eukaryota</taxon>
        <taxon>Metazoa</taxon>
        <taxon>Ecdysozoa</taxon>
        <taxon>Nematoda</taxon>
        <taxon>Enoplea</taxon>
        <taxon>Dorylaimia</taxon>
        <taxon>Trichinellida</taxon>
        <taxon>Trichuridae</taxon>
        <taxon>Trichuris</taxon>
    </lineage>
</organism>
<name>A0A085N5P7_9BILA</name>
<dbReference type="Proteomes" id="UP000030764">
    <property type="component" value="Unassembled WGS sequence"/>
</dbReference>
<reference evidence="2 3" key="1">
    <citation type="journal article" date="2014" name="Nat. Genet.">
        <title>Genome and transcriptome of the porcine whipworm Trichuris suis.</title>
        <authorList>
            <person name="Jex A.R."/>
            <person name="Nejsum P."/>
            <person name="Schwarz E.M."/>
            <person name="Hu L."/>
            <person name="Young N.D."/>
            <person name="Hall R.S."/>
            <person name="Korhonen P.K."/>
            <person name="Liao S."/>
            <person name="Thamsborg S."/>
            <person name="Xia J."/>
            <person name="Xu P."/>
            <person name="Wang S."/>
            <person name="Scheerlinck J.P."/>
            <person name="Hofmann A."/>
            <person name="Sternberg P.W."/>
            <person name="Wang J."/>
            <person name="Gasser R.B."/>
        </authorList>
    </citation>
    <scope>NUCLEOTIDE SEQUENCE [LARGE SCALE GENOMIC DNA]</scope>
    <source>
        <strain evidence="2">DCEP-RM93F</strain>
        <strain evidence="1">DCEP-RM93M</strain>
    </source>
</reference>
<evidence type="ECO:0000313" key="1">
    <source>
        <dbReference type="EMBL" id="KFD56754.1"/>
    </source>
</evidence>
<protein>
    <submittedName>
        <fullName evidence="2">Uncharacterized protein</fullName>
    </submittedName>
</protein>
<dbReference type="EMBL" id="KL363192">
    <property type="protein sequence ID" value="KFD56754.1"/>
    <property type="molecule type" value="Genomic_DNA"/>
</dbReference>
<sequence>MVSLTEIAIAQKPPDHLTLDDHDGPPCRALSEIRTFLYERVAQPFCATYVLYADKSRELCED</sequence>
<evidence type="ECO:0000313" key="2">
    <source>
        <dbReference type="EMBL" id="KFD64793.1"/>
    </source>
</evidence>
<keyword evidence="3" id="KW-1185">Reference proteome</keyword>
<gene>
    <name evidence="1" type="ORF">M513_02431</name>
    <name evidence="2" type="ORF">M514_02431</name>
</gene>
<accession>A0A085N5P7</accession>
<dbReference type="Proteomes" id="UP000030758">
    <property type="component" value="Unassembled WGS sequence"/>
</dbReference>
<dbReference type="EMBL" id="KL367550">
    <property type="protein sequence ID" value="KFD64793.1"/>
    <property type="molecule type" value="Genomic_DNA"/>
</dbReference>